<dbReference type="InterPro" id="IPR013424">
    <property type="entry name" value="Ice-binding_C"/>
</dbReference>
<reference evidence="1" key="1">
    <citation type="journal article" date="2014" name="Int. J. Syst. Evol. Microbiol.">
        <title>Complete genome sequence of Corynebacterium casei LMG S-19264T (=DSM 44701T), isolated from a smear-ripened cheese.</title>
        <authorList>
            <consortium name="US DOE Joint Genome Institute (JGI-PGF)"/>
            <person name="Walter F."/>
            <person name="Albersmeier A."/>
            <person name="Kalinowski J."/>
            <person name="Ruckert C."/>
        </authorList>
    </citation>
    <scope>NUCLEOTIDE SEQUENCE</scope>
    <source>
        <strain evidence="1">KCTC 12988</strain>
    </source>
</reference>
<dbReference type="NCBIfam" id="TIGR02595">
    <property type="entry name" value="PEP_CTERM"/>
    <property type="match status" value="1"/>
</dbReference>
<gene>
    <name evidence="1" type="ORF">GCM10007100_21220</name>
</gene>
<reference evidence="1" key="2">
    <citation type="submission" date="2020-09" db="EMBL/GenBank/DDBJ databases">
        <authorList>
            <person name="Sun Q."/>
            <person name="Kim S."/>
        </authorList>
    </citation>
    <scope>NUCLEOTIDE SEQUENCE</scope>
    <source>
        <strain evidence="1">KCTC 12988</strain>
    </source>
</reference>
<accession>A0A918WKF1</accession>
<evidence type="ECO:0000313" key="1">
    <source>
        <dbReference type="EMBL" id="GHC54544.1"/>
    </source>
</evidence>
<dbReference type="Pfam" id="PF06707">
    <property type="entry name" value="DUF1194"/>
    <property type="match status" value="1"/>
</dbReference>
<dbReference type="Proteomes" id="UP000644507">
    <property type="component" value="Unassembled WGS sequence"/>
</dbReference>
<comment type="caution">
    <text evidence="1">The sequence shown here is derived from an EMBL/GenBank/DDBJ whole genome shotgun (WGS) entry which is preliminary data.</text>
</comment>
<protein>
    <recommendedName>
        <fullName evidence="3">VWFA domain-containing protein</fullName>
    </recommendedName>
</protein>
<sequence>MSLVMNFGQSSFPLRRLWIAAVAAFTFEKAHSQIQVDTEMVILVDAQTYSQSDFNLILEGVAQSFESQNFINAVAAGQYGKIAASVVLFNSNGGETVGVPWMELSSANDLQGFASTVRGMSNPTPWGNASYASAITTGAAQIASSAFAGTVRQLSIIDDGTGFWAVQPANTQTARDTALASSVDVINALVFDVQYQVATVENYYNNNVVSGGPNGTVTAVASPQGGAKPASDTQSILLGISNTLAGPTVTAVPEPSSAALAILALSWGMLRRRR</sequence>
<proteinExistence type="predicted"/>
<name>A0A918WKF1_9BACT</name>
<organism evidence="1 2">
    <name type="scientific">Roseibacillus persicicus</name>
    <dbReference type="NCBI Taxonomy" id="454148"/>
    <lineage>
        <taxon>Bacteria</taxon>
        <taxon>Pseudomonadati</taxon>
        <taxon>Verrucomicrobiota</taxon>
        <taxon>Verrucomicrobiia</taxon>
        <taxon>Verrucomicrobiales</taxon>
        <taxon>Verrucomicrobiaceae</taxon>
        <taxon>Roseibacillus</taxon>
    </lineage>
</organism>
<evidence type="ECO:0000313" key="2">
    <source>
        <dbReference type="Proteomes" id="UP000644507"/>
    </source>
</evidence>
<dbReference type="EMBL" id="BMXI01000008">
    <property type="protein sequence ID" value="GHC54544.1"/>
    <property type="molecule type" value="Genomic_DNA"/>
</dbReference>
<dbReference type="InterPro" id="IPR010607">
    <property type="entry name" value="DUF1194"/>
</dbReference>
<dbReference type="AlphaFoldDB" id="A0A918WKF1"/>
<keyword evidence="2" id="KW-1185">Reference proteome</keyword>
<evidence type="ECO:0008006" key="3">
    <source>
        <dbReference type="Google" id="ProtNLM"/>
    </source>
</evidence>